<comment type="caution">
    <text evidence="1">The sequence shown here is derived from an EMBL/GenBank/DDBJ whole genome shotgun (WGS) entry which is preliminary data.</text>
</comment>
<gene>
    <name evidence="1" type="ORF">DT23_18010</name>
</gene>
<reference evidence="1 2" key="1">
    <citation type="journal article" date="2015" name="Antonie Van Leeuwenhoek">
        <title>Thioclava indica sp. nov., isolated from surface seawater of the Indian Ocean.</title>
        <authorList>
            <person name="Liu Y."/>
            <person name="Lai Q."/>
            <person name="Du J."/>
            <person name="Xu H."/>
            <person name="Jiang L."/>
            <person name="Shao Z."/>
        </authorList>
    </citation>
    <scope>NUCLEOTIDE SEQUENCE [LARGE SCALE GENOMIC DNA]</scope>
    <source>
        <strain evidence="1 2">DT23-4</strain>
    </source>
</reference>
<evidence type="ECO:0008006" key="3">
    <source>
        <dbReference type="Google" id="ProtNLM"/>
    </source>
</evidence>
<name>A0A074JGG3_9RHOB</name>
<dbReference type="AlphaFoldDB" id="A0A074JGG3"/>
<protein>
    <recommendedName>
        <fullName evidence="3">DUF4238 domain-containing protein</fullName>
    </recommendedName>
</protein>
<evidence type="ECO:0000313" key="2">
    <source>
        <dbReference type="Proteomes" id="UP000027471"/>
    </source>
</evidence>
<dbReference type="Proteomes" id="UP000027471">
    <property type="component" value="Unassembled WGS sequence"/>
</dbReference>
<dbReference type="eggNOG" id="ENOG5033KRC">
    <property type="taxonomic scope" value="Bacteria"/>
</dbReference>
<evidence type="ECO:0000313" key="1">
    <source>
        <dbReference type="EMBL" id="KEO54995.1"/>
    </source>
</evidence>
<keyword evidence="2" id="KW-1185">Reference proteome</keyword>
<dbReference type="InterPro" id="IPR025332">
    <property type="entry name" value="DUF4238"/>
</dbReference>
<proteinExistence type="predicted"/>
<organism evidence="1 2">
    <name type="scientific">Thioclava indica</name>
    <dbReference type="NCBI Taxonomy" id="1353528"/>
    <lineage>
        <taxon>Bacteria</taxon>
        <taxon>Pseudomonadati</taxon>
        <taxon>Pseudomonadota</taxon>
        <taxon>Alphaproteobacteria</taxon>
        <taxon>Rhodobacterales</taxon>
        <taxon>Paracoccaceae</taxon>
        <taxon>Thioclava</taxon>
    </lineage>
</organism>
<dbReference type="EMBL" id="AUNB01000055">
    <property type="protein sequence ID" value="KEO54995.1"/>
    <property type="molecule type" value="Genomic_DNA"/>
</dbReference>
<dbReference type="Pfam" id="PF14022">
    <property type="entry name" value="DUF4238"/>
    <property type="match status" value="1"/>
</dbReference>
<accession>A0A074JGG3</accession>
<sequence length="254" mass="28737">MLLFDRAEPEKGIRERNVKKAFQAFYENSFIDLEGKRNSSAEIEFARRYDNDIRNVAARFFSRVQTDDDVRFLAKFCASWLLRTPSLRDRIFSESGVSDVLHELQQLVLEDPRLAHRRKKMAQEIGAENWGEKLRAEFGIIVPEEIVDTLLSGTYALVKPSVGSSEFIMTDTPVANFGGTGAENSEVWSILAPKLAVVFFPERKNPAPFISVPADAAVISMVNRHFAERARYIAARCPLVIHEAVKGLPVHREN</sequence>